<protein>
    <submittedName>
        <fullName evidence="2">DUF167 domain-containing protein</fullName>
    </submittedName>
</protein>
<dbReference type="EMBL" id="DUTP01000002">
    <property type="protein sequence ID" value="HHX99302.1"/>
    <property type="molecule type" value="Genomic_DNA"/>
</dbReference>
<evidence type="ECO:0000313" key="2">
    <source>
        <dbReference type="EMBL" id="HHX99302.1"/>
    </source>
</evidence>
<dbReference type="PANTHER" id="PTHR13420">
    <property type="entry name" value="UPF0235 PROTEIN C15ORF40"/>
    <property type="match status" value="1"/>
</dbReference>
<dbReference type="InterPro" id="IPR036591">
    <property type="entry name" value="YggU-like_sf"/>
</dbReference>
<dbReference type="NCBIfam" id="TIGR00251">
    <property type="entry name" value="DUF167 family protein"/>
    <property type="match status" value="1"/>
</dbReference>
<comment type="similarity">
    <text evidence="1">Belongs to the UPF0235 family.</text>
</comment>
<dbReference type="InterPro" id="IPR003746">
    <property type="entry name" value="DUF167"/>
</dbReference>
<evidence type="ECO:0000313" key="3">
    <source>
        <dbReference type="Proteomes" id="UP000576550"/>
    </source>
</evidence>
<organism evidence="2 3">
    <name type="scientific">Candidatus Dojkabacteria bacterium</name>
    <dbReference type="NCBI Taxonomy" id="2099670"/>
    <lineage>
        <taxon>Bacteria</taxon>
        <taxon>Candidatus Dojkabacteria</taxon>
    </lineage>
</organism>
<proteinExistence type="inferred from homology"/>
<sequence>MIIEIIVKTKQKTSKVAKIDDKTYKVFVKSSPTQNKANIEIVKLLSDYFNVAKSNIKIKLGKTSSKKVVEIE</sequence>
<comment type="caution">
    <text evidence="2">The sequence shown here is derived from an EMBL/GenBank/DDBJ whole genome shotgun (WGS) entry which is preliminary data.</text>
</comment>
<dbReference type="AlphaFoldDB" id="A0A832R9T4"/>
<dbReference type="Proteomes" id="UP000576550">
    <property type="component" value="Unassembled WGS sequence"/>
</dbReference>
<dbReference type="SUPFAM" id="SSF69786">
    <property type="entry name" value="YggU-like"/>
    <property type="match status" value="1"/>
</dbReference>
<accession>A0A832R9T4</accession>
<name>A0A832R9T4_9BACT</name>
<dbReference type="SMART" id="SM01152">
    <property type="entry name" value="DUF167"/>
    <property type="match status" value="1"/>
</dbReference>
<dbReference type="GO" id="GO:0005737">
    <property type="term" value="C:cytoplasm"/>
    <property type="evidence" value="ECO:0007669"/>
    <property type="project" value="TreeGrafter"/>
</dbReference>
<dbReference type="Pfam" id="PF02594">
    <property type="entry name" value="DUF167"/>
    <property type="match status" value="1"/>
</dbReference>
<evidence type="ECO:0000256" key="1">
    <source>
        <dbReference type="ARBA" id="ARBA00010364"/>
    </source>
</evidence>
<dbReference type="PANTHER" id="PTHR13420:SF7">
    <property type="entry name" value="UPF0235 PROTEIN C15ORF40"/>
    <property type="match status" value="1"/>
</dbReference>
<reference evidence="2 3" key="1">
    <citation type="journal article" date="2020" name="Biotechnol. Biofuels">
        <title>New insights from the biogas microbiome by comprehensive genome-resolved metagenomics of nearly 1600 species originating from multiple anaerobic digesters.</title>
        <authorList>
            <person name="Campanaro S."/>
            <person name="Treu L."/>
            <person name="Rodriguez-R L.M."/>
            <person name="Kovalovszki A."/>
            <person name="Ziels R.M."/>
            <person name="Maus I."/>
            <person name="Zhu X."/>
            <person name="Kougias P.G."/>
            <person name="Basile A."/>
            <person name="Luo G."/>
            <person name="Schluter A."/>
            <person name="Konstantinidis K.T."/>
            <person name="Angelidaki I."/>
        </authorList>
    </citation>
    <scope>NUCLEOTIDE SEQUENCE [LARGE SCALE GENOMIC DNA]</scope>
    <source>
        <strain evidence="2">AS05jafATM_89</strain>
    </source>
</reference>
<gene>
    <name evidence="2" type="ORF">GX533_01275</name>
</gene>
<dbReference type="Gene3D" id="3.30.1200.10">
    <property type="entry name" value="YggU-like"/>
    <property type="match status" value="1"/>
</dbReference>